<dbReference type="EMBL" id="FR824109">
    <property type="protein sequence ID" value="CCA19143.1"/>
    <property type="molecule type" value="Genomic_DNA"/>
</dbReference>
<gene>
    <name evidence="4" type="primary">AlNc14C64G4591</name>
    <name evidence="4" type="ORF">ALNC14_052860</name>
</gene>
<dbReference type="SMART" id="SM00028">
    <property type="entry name" value="TPR"/>
    <property type="match status" value="3"/>
</dbReference>
<feature type="repeat" description="TPR" evidence="3">
    <location>
        <begin position="98"/>
        <end position="131"/>
    </location>
</feature>
<evidence type="ECO:0000256" key="2">
    <source>
        <dbReference type="ARBA" id="ARBA00022803"/>
    </source>
</evidence>
<dbReference type="SUPFAM" id="SSF48452">
    <property type="entry name" value="TPR-like"/>
    <property type="match status" value="1"/>
</dbReference>
<dbReference type="PROSITE" id="PS50005">
    <property type="entry name" value="TPR"/>
    <property type="match status" value="1"/>
</dbReference>
<dbReference type="Gene3D" id="1.25.40.10">
    <property type="entry name" value="Tetratricopeptide repeat domain"/>
    <property type="match status" value="2"/>
</dbReference>
<dbReference type="PANTHER" id="PTHR44858:SF1">
    <property type="entry name" value="UDP-N-ACETYLGLUCOSAMINE--PEPTIDE N-ACETYLGLUCOSAMINYLTRANSFERASE SPINDLY-RELATED"/>
    <property type="match status" value="1"/>
</dbReference>
<reference evidence="4" key="1">
    <citation type="journal article" date="2011" name="PLoS Biol.">
        <title>Gene gain and loss during evolution of obligate parasitism in the white rust pathogen of Arabidopsis thaliana.</title>
        <authorList>
            <person name="Kemen E."/>
            <person name="Gardiner A."/>
            <person name="Schultz-Larsen T."/>
            <person name="Kemen A.C."/>
            <person name="Balmuth A.L."/>
            <person name="Robert-Seilaniantz A."/>
            <person name="Bailey K."/>
            <person name="Holub E."/>
            <person name="Studholme D.J."/>
            <person name="Maclean D."/>
            <person name="Jones J.D."/>
        </authorList>
    </citation>
    <scope>NUCLEOTIDE SEQUENCE</scope>
</reference>
<name>F0WD71_9STRA</name>
<organism evidence="4">
    <name type="scientific">Albugo laibachii Nc14</name>
    <dbReference type="NCBI Taxonomy" id="890382"/>
    <lineage>
        <taxon>Eukaryota</taxon>
        <taxon>Sar</taxon>
        <taxon>Stramenopiles</taxon>
        <taxon>Oomycota</taxon>
        <taxon>Peronosporomycetes</taxon>
        <taxon>Albuginales</taxon>
        <taxon>Albuginaceae</taxon>
        <taxon>Albugo</taxon>
    </lineage>
</organism>
<evidence type="ECO:0000256" key="3">
    <source>
        <dbReference type="PROSITE-ProRule" id="PRU00339"/>
    </source>
</evidence>
<evidence type="ECO:0000313" key="4">
    <source>
        <dbReference type="EMBL" id="CCA19143.1"/>
    </source>
</evidence>
<keyword evidence="1" id="KW-0677">Repeat</keyword>
<sequence>MRTMSFHFKTTDDFHRLIDGCDTKLLQDPYCMKTRVVRAQAYLRLEQLDRAFSDLTAVLEKQPSNILVRFQRGMVLYKLSRIVEAQRDFELVLRQNPRHVMARYASCYNAQGDFQKANQAYTIALQVDQSDHGAKLSSNRPQIASQSAPRRVPEVRIDLIESDKRNDSAWKSAQWTAEAGEKPSYAISKVRKVKVYL</sequence>
<dbReference type="PANTHER" id="PTHR44858">
    <property type="entry name" value="TETRATRICOPEPTIDE REPEAT PROTEIN 6"/>
    <property type="match status" value="1"/>
</dbReference>
<dbReference type="InterPro" id="IPR019734">
    <property type="entry name" value="TPR_rpt"/>
</dbReference>
<proteinExistence type="predicted"/>
<evidence type="ECO:0000256" key="1">
    <source>
        <dbReference type="ARBA" id="ARBA00022737"/>
    </source>
</evidence>
<dbReference type="InterPro" id="IPR011990">
    <property type="entry name" value="TPR-like_helical_dom_sf"/>
</dbReference>
<reference evidence="4" key="2">
    <citation type="submission" date="2011-02" db="EMBL/GenBank/DDBJ databases">
        <authorList>
            <person name="MacLean D."/>
        </authorList>
    </citation>
    <scope>NUCLEOTIDE SEQUENCE</scope>
</reference>
<dbReference type="AlphaFoldDB" id="F0WD71"/>
<accession>F0WD71</accession>
<dbReference type="InterPro" id="IPR050498">
    <property type="entry name" value="Ycf3"/>
</dbReference>
<keyword evidence="2 3" id="KW-0802">TPR repeat</keyword>
<protein>
    <submittedName>
        <fullName evidence="4">Uncharacterized protein AlNc14C64G4591</fullName>
    </submittedName>
</protein>
<dbReference type="HOGENOM" id="CLU_1386392_0_0_1"/>